<evidence type="ECO:0000313" key="6">
    <source>
        <dbReference type="EMBL" id="KAG9326422.1"/>
    </source>
</evidence>
<evidence type="ECO:0000259" key="5">
    <source>
        <dbReference type="PROSITE" id="PS50250"/>
    </source>
</evidence>
<comment type="subunit">
    <text evidence="3">The 26S proteasome is composed of a core protease, known as the 20S proteasome, capped at one or both ends by the 19S regulatory complex (RC). The RC is composed of at least 18 different subunits in two subcomplexes, the base and the lid, which form the portions proximal and distal to the 20S proteolytic core, respectively. Component of the lid subcomplex of the 19S RC.</text>
</comment>
<dbReference type="InterPro" id="IPR036390">
    <property type="entry name" value="WH_DNA-bd_sf"/>
</dbReference>
<dbReference type="FunFam" id="1.25.40.570:FF:000005">
    <property type="entry name" value="26S proteasome regulatory subunit N7"/>
    <property type="match status" value="1"/>
</dbReference>
<dbReference type="InterPro" id="IPR019585">
    <property type="entry name" value="Rpn7/CSN1"/>
</dbReference>
<feature type="domain" description="PCI" evidence="5">
    <location>
        <begin position="211"/>
        <end position="380"/>
    </location>
</feature>
<dbReference type="GO" id="GO:0043161">
    <property type="term" value="P:proteasome-mediated ubiquitin-dependent protein catabolic process"/>
    <property type="evidence" value="ECO:0007669"/>
    <property type="project" value="TreeGrafter"/>
</dbReference>
<dbReference type="AlphaFoldDB" id="A0A9P8D081"/>
<accession>A0A9P8D081</accession>
<dbReference type="EMBL" id="JAIFTL010000020">
    <property type="protein sequence ID" value="KAG9326422.1"/>
    <property type="molecule type" value="Genomic_DNA"/>
</dbReference>
<feature type="coiled-coil region" evidence="4">
    <location>
        <begin position="92"/>
        <end position="119"/>
    </location>
</feature>
<dbReference type="Gene3D" id="1.25.40.570">
    <property type="match status" value="1"/>
</dbReference>
<evidence type="ECO:0000256" key="2">
    <source>
        <dbReference type="ARBA" id="ARBA00093435"/>
    </source>
</evidence>
<comment type="caution">
    <text evidence="6">The sequence shown here is derived from an EMBL/GenBank/DDBJ whole genome shotgun (WGS) entry which is preliminary data.</text>
</comment>
<evidence type="ECO:0000256" key="4">
    <source>
        <dbReference type="SAM" id="Coils"/>
    </source>
</evidence>
<dbReference type="InterPro" id="IPR049549">
    <property type="entry name" value="RPN7_PSMD6_C"/>
</dbReference>
<dbReference type="SUPFAM" id="SSF46785">
    <property type="entry name" value="Winged helix' DNA-binding domain"/>
    <property type="match status" value="1"/>
</dbReference>
<sequence>MESQEENRLIIPSANHYRILVSNMSSEEVPKIPSIELSQNRFLLTSGPKETHAQAQEDVLKKIKEDHMAPFYELICEEQGWPVDTTLLSSMKKENDETLKKLDDRLKDAEENLGETEISDTLLARAEHFAKIGDKEKSLTAYRVAFEKTVALGTRLDILFANIRTGFFYRDNDIVSRNIEKARSMIEEGGDWDRRNRLKVYEGAYLMTIRNFKGAADLFIATLSTFTSTELMEYKDFITYAVLASVMALKRVDIKNKVIDSPEVLEVLHEIPHLEDYLQSLYNGDYAKFFVSLAALETSAMKQSWVLFPHYRYYVREMRIRGYAQLLESYRSLTMQSMAHSFGVSEEFIDRDLSKFISAGRLNCVIDKVNGIVETNRPDAKNAQYQQAIKQGDILLNRVQKLSRVINV</sequence>
<dbReference type="PANTHER" id="PTHR14145">
    <property type="entry name" value="26S PROTESOME SUBUNIT 6"/>
    <property type="match status" value="1"/>
</dbReference>
<evidence type="ECO:0000256" key="1">
    <source>
        <dbReference type="ARBA" id="ARBA00022942"/>
    </source>
</evidence>
<dbReference type="Proteomes" id="UP000717515">
    <property type="component" value="Unassembled WGS sequence"/>
</dbReference>
<name>A0A9P8D081_MORAP</name>
<dbReference type="SMART" id="SM00088">
    <property type="entry name" value="PINT"/>
    <property type="match status" value="1"/>
</dbReference>
<dbReference type="PANTHER" id="PTHR14145:SF1">
    <property type="entry name" value="26S PROTEASOME NON-ATPASE REGULATORY SUBUNIT 6"/>
    <property type="match status" value="1"/>
</dbReference>
<keyword evidence="4" id="KW-0175">Coiled coil</keyword>
<evidence type="ECO:0000256" key="3">
    <source>
        <dbReference type="ARBA" id="ARBA00093502"/>
    </source>
</evidence>
<evidence type="ECO:0000313" key="7">
    <source>
        <dbReference type="Proteomes" id="UP000717515"/>
    </source>
</evidence>
<dbReference type="Pfam" id="PF01399">
    <property type="entry name" value="PCI"/>
    <property type="match status" value="1"/>
</dbReference>
<dbReference type="Pfam" id="PF10602">
    <property type="entry name" value="RPN7"/>
    <property type="match status" value="1"/>
</dbReference>
<proteinExistence type="predicted"/>
<reference evidence="6" key="1">
    <citation type="submission" date="2021-07" db="EMBL/GenBank/DDBJ databases">
        <title>Draft genome of Mortierella alpina, strain LL118, isolated from an aspen leaf litter sample.</title>
        <authorList>
            <person name="Yang S."/>
            <person name="Vinatzer B.A."/>
        </authorList>
    </citation>
    <scope>NUCLEOTIDE SEQUENCE</scope>
    <source>
        <strain evidence="6">LL118</strain>
    </source>
</reference>
<comment type="function">
    <text evidence="2">Component of the 19S cap proteasome complex which acts as a regulatory subunit of the 26S proteasome, involved in the ATP-dependent degradation of ubiquitinated proteins.</text>
</comment>
<dbReference type="PROSITE" id="PS50250">
    <property type="entry name" value="PCI"/>
    <property type="match status" value="1"/>
</dbReference>
<protein>
    <recommendedName>
        <fullName evidence="5">PCI domain-containing protein</fullName>
    </recommendedName>
</protein>
<dbReference type="GO" id="GO:0005838">
    <property type="term" value="C:proteasome regulatory particle"/>
    <property type="evidence" value="ECO:0007669"/>
    <property type="project" value="TreeGrafter"/>
</dbReference>
<gene>
    <name evidence="6" type="ORF">KVV02_008042</name>
</gene>
<keyword evidence="1" id="KW-0647">Proteasome</keyword>
<dbReference type="Pfam" id="PF21154">
    <property type="entry name" value="RPN7_PSMD6_C"/>
    <property type="match status" value="1"/>
</dbReference>
<dbReference type="InterPro" id="IPR045135">
    <property type="entry name" value="Rpn7_N"/>
</dbReference>
<organism evidence="6 7">
    <name type="scientific">Mortierella alpina</name>
    <name type="common">Oleaginous fungus</name>
    <name type="synonym">Mortierella renispora</name>
    <dbReference type="NCBI Taxonomy" id="64518"/>
    <lineage>
        <taxon>Eukaryota</taxon>
        <taxon>Fungi</taxon>
        <taxon>Fungi incertae sedis</taxon>
        <taxon>Mucoromycota</taxon>
        <taxon>Mortierellomycotina</taxon>
        <taxon>Mortierellomycetes</taxon>
        <taxon>Mortierellales</taxon>
        <taxon>Mortierellaceae</taxon>
        <taxon>Mortierella</taxon>
    </lineage>
</organism>
<dbReference type="InterPro" id="IPR000717">
    <property type="entry name" value="PCI_dom"/>
</dbReference>